<dbReference type="GO" id="GO:0030153">
    <property type="term" value="P:bacteriocin immunity"/>
    <property type="evidence" value="ECO:0007669"/>
    <property type="project" value="InterPro"/>
</dbReference>
<feature type="region of interest" description="Disordered" evidence="1">
    <location>
        <begin position="1"/>
        <end position="26"/>
    </location>
</feature>
<organism evidence="3">
    <name type="scientific">hydrothermal vent metagenome</name>
    <dbReference type="NCBI Taxonomy" id="652676"/>
    <lineage>
        <taxon>unclassified sequences</taxon>
        <taxon>metagenomes</taxon>
        <taxon>ecological metagenomes</taxon>
    </lineage>
</organism>
<protein>
    <recommendedName>
        <fullName evidence="2">DUF7683 domain-containing protein</fullName>
    </recommendedName>
</protein>
<gene>
    <name evidence="3" type="ORF">MNBD_GAMMA09-1374</name>
</gene>
<dbReference type="Pfam" id="PF24731">
    <property type="entry name" value="DUF7683"/>
    <property type="match status" value="1"/>
</dbReference>
<reference evidence="3" key="1">
    <citation type="submission" date="2018-06" db="EMBL/GenBank/DDBJ databases">
        <authorList>
            <person name="Zhirakovskaya E."/>
        </authorList>
    </citation>
    <scope>NUCLEOTIDE SEQUENCE</scope>
</reference>
<evidence type="ECO:0000259" key="2">
    <source>
        <dbReference type="Pfam" id="PF24731"/>
    </source>
</evidence>
<dbReference type="InterPro" id="IPR056100">
    <property type="entry name" value="DUF7683"/>
</dbReference>
<dbReference type="Gene3D" id="3.10.50.20">
    <property type="entry name" value="Cloacin immunity protein"/>
    <property type="match status" value="1"/>
</dbReference>
<dbReference type="SUPFAM" id="SSF54552">
    <property type="entry name" value="Colicin E3 immunity protein"/>
    <property type="match status" value="1"/>
</dbReference>
<proteinExistence type="predicted"/>
<dbReference type="EMBL" id="UOFI01000054">
    <property type="protein sequence ID" value="VAW64277.1"/>
    <property type="molecule type" value="Genomic_DNA"/>
</dbReference>
<feature type="domain" description="DUF7683" evidence="2">
    <location>
        <begin position="33"/>
        <end position="102"/>
    </location>
</feature>
<dbReference type="GO" id="GO:0015643">
    <property type="term" value="F:toxic substance binding"/>
    <property type="evidence" value="ECO:0007669"/>
    <property type="project" value="InterPro"/>
</dbReference>
<evidence type="ECO:0000313" key="3">
    <source>
        <dbReference type="EMBL" id="VAW64277.1"/>
    </source>
</evidence>
<sequence>MASEQHPTKQRNHATDSLQNGGVGENDGKCELILNWYKINGKNLLGEEVISQLDIQTLMMVLGHPIWNHIYHCWSIENKHMPKLQTYIQHVFEADKYVYFIEAYNNLDQLAD</sequence>
<dbReference type="AlphaFoldDB" id="A0A3B0XM81"/>
<evidence type="ECO:0000256" key="1">
    <source>
        <dbReference type="SAM" id="MobiDB-lite"/>
    </source>
</evidence>
<dbReference type="InterPro" id="IPR036528">
    <property type="entry name" value="Cloacn_immnty_sf"/>
</dbReference>
<accession>A0A3B0XM81</accession>
<name>A0A3B0XM81_9ZZZZ</name>